<dbReference type="PhylomeDB" id="B4ID36"/>
<organism evidence="4">
    <name type="scientific">Drosophila sechellia</name>
    <name type="common">Fruit fly</name>
    <dbReference type="NCBI Taxonomy" id="7238"/>
    <lineage>
        <taxon>Eukaryota</taxon>
        <taxon>Metazoa</taxon>
        <taxon>Ecdysozoa</taxon>
        <taxon>Arthropoda</taxon>
        <taxon>Hexapoda</taxon>
        <taxon>Insecta</taxon>
        <taxon>Pterygota</taxon>
        <taxon>Neoptera</taxon>
        <taxon>Endopterygota</taxon>
        <taxon>Diptera</taxon>
        <taxon>Brachycera</taxon>
        <taxon>Muscomorpha</taxon>
        <taxon>Ephydroidea</taxon>
        <taxon>Drosophilidae</taxon>
        <taxon>Drosophila</taxon>
        <taxon>Sophophora</taxon>
    </lineage>
</organism>
<gene>
    <name evidence="3" type="primary">Dsec\GM16781</name>
    <name evidence="3" type="ORF">Dsec_GM16781</name>
</gene>
<dbReference type="GO" id="GO:0035269">
    <property type="term" value="P:protein O-linked glycosylation via mannose"/>
    <property type="evidence" value="ECO:0007669"/>
    <property type="project" value="TreeGrafter"/>
</dbReference>
<sequence>MPSLEPWLGGDHCSWLGMLGMLRLRLHKSNMDFTCLFCCSLAFVLYLNTLGAGFVYDDRRAILANADVSGGTPWQRSFSNDFWGTPLTDSGSHGSWRPLCVLSFRLNYLIGGGFAPWGFHLINNLLHCVATALVVRVARTLLASVWAVLAAGALFAAHPIHTEAVAGVVGRADVAACVCYLLTYLSYLRHMRWRESGDPRQWLALGATLILAAAGLLCKETAITALLVCALFDVMRGLSGQVDKQRLLSVCVVLGALFCMAYCRLVIVPGPGRHSPARTTRSPGLPPSGRDF</sequence>
<protein>
    <submittedName>
        <fullName evidence="3">GM16781</fullName>
    </submittedName>
</protein>
<evidence type="ECO:0000259" key="2">
    <source>
        <dbReference type="Pfam" id="PF13231"/>
    </source>
</evidence>
<reference evidence="3 4" key="1">
    <citation type="journal article" date="2007" name="Nature">
        <title>Evolution of genes and genomes on the Drosophila phylogeny.</title>
        <authorList>
            <consortium name="Drosophila 12 Genomes Consortium"/>
            <person name="Clark A.G."/>
            <person name="Eisen M.B."/>
            <person name="Smith D.R."/>
            <person name="Bergman C.M."/>
            <person name="Oliver B."/>
            <person name="Markow T.A."/>
            <person name="Kaufman T.C."/>
            <person name="Kellis M."/>
            <person name="Gelbart W."/>
            <person name="Iyer V.N."/>
            <person name="Pollard D.A."/>
            <person name="Sackton T.B."/>
            <person name="Larracuente A.M."/>
            <person name="Singh N.D."/>
            <person name="Abad J.P."/>
            <person name="Abt D.N."/>
            <person name="Adryan B."/>
            <person name="Aguade M."/>
            <person name="Akashi H."/>
            <person name="Anderson W.W."/>
            <person name="Aquadro C.F."/>
            <person name="Ardell D.H."/>
            <person name="Arguello R."/>
            <person name="Artieri C.G."/>
            <person name="Barbash D.A."/>
            <person name="Barker D."/>
            <person name="Barsanti P."/>
            <person name="Batterham P."/>
            <person name="Batzoglou S."/>
            <person name="Begun D."/>
            <person name="Bhutkar A."/>
            <person name="Blanco E."/>
            <person name="Bosak S.A."/>
            <person name="Bradley R.K."/>
            <person name="Brand A.D."/>
            <person name="Brent M.R."/>
            <person name="Brooks A.N."/>
            <person name="Brown R.H."/>
            <person name="Butlin R.K."/>
            <person name="Caggese C."/>
            <person name="Calvi B.R."/>
            <person name="Bernardo de Carvalho A."/>
            <person name="Caspi A."/>
            <person name="Castrezana S."/>
            <person name="Celniker S.E."/>
            <person name="Chang J.L."/>
            <person name="Chapple C."/>
            <person name="Chatterji S."/>
            <person name="Chinwalla A."/>
            <person name="Civetta A."/>
            <person name="Clifton S.W."/>
            <person name="Comeron J.M."/>
            <person name="Costello J.C."/>
            <person name="Coyne J.A."/>
            <person name="Daub J."/>
            <person name="David R.G."/>
            <person name="Delcher A.L."/>
            <person name="Delehaunty K."/>
            <person name="Do C.B."/>
            <person name="Ebling H."/>
            <person name="Edwards K."/>
            <person name="Eickbush T."/>
            <person name="Evans J.D."/>
            <person name="Filipski A."/>
            <person name="Findeiss S."/>
            <person name="Freyhult E."/>
            <person name="Fulton L."/>
            <person name="Fulton R."/>
            <person name="Garcia A.C."/>
            <person name="Gardiner A."/>
            <person name="Garfield D.A."/>
            <person name="Garvin B.E."/>
            <person name="Gibson G."/>
            <person name="Gilbert D."/>
            <person name="Gnerre S."/>
            <person name="Godfrey J."/>
            <person name="Good R."/>
            <person name="Gotea V."/>
            <person name="Gravely B."/>
            <person name="Greenberg A.J."/>
            <person name="Griffiths-Jones S."/>
            <person name="Gross S."/>
            <person name="Guigo R."/>
            <person name="Gustafson E.A."/>
            <person name="Haerty W."/>
            <person name="Hahn M.W."/>
            <person name="Halligan D.L."/>
            <person name="Halpern A.L."/>
            <person name="Halter G.M."/>
            <person name="Han M.V."/>
            <person name="Heger A."/>
            <person name="Hillier L."/>
            <person name="Hinrichs A.S."/>
            <person name="Holmes I."/>
            <person name="Hoskins R.A."/>
            <person name="Hubisz M.J."/>
            <person name="Hultmark D."/>
            <person name="Huntley M.A."/>
            <person name="Jaffe D.B."/>
            <person name="Jagadeeshan S."/>
            <person name="Jeck W.R."/>
            <person name="Johnson J."/>
            <person name="Jones C.D."/>
            <person name="Jordan W.C."/>
            <person name="Karpen G.H."/>
            <person name="Kataoka E."/>
            <person name="Keightley P.D."/>
            <person name="Kheradpour P."/>
            <person name="Kirkness E.F."/>
            <person name="Koerich L.B."/>
            <person name="Kristiansen K."/>
            <person name="Kudrna D."/>
            <person name="Kulathinal R.J."/>
            <person name="Kumar S."/>
            <person name="Kwok R."/>
            <person name="Lander E."/>
            <person name="Langley C.H."/>
            <person name="Lapoint R."/>
            <person name="Lazzaro B.P."/>
            <person name="Lee S.J."/>
            <person name="Levesque L."/>
            <person name="Li R."/>
            <person name="Lin C.F."/>
            <person name="Lin M.F."/>
            <person name="Lindblad-Toh K."/>
            <person name="Llopart A."/>
            <person name="Long M."/>
            <person name="Low L."/>
            <person name="Lozovsky E."/>
            <person name="Lu J."/>
            <person name="Luo M."/>
            <person name="Machado C.A."/>
            <person name="Makalowski W."/>
            <person name="Marzo M."/>
            <person name="Matsuda M."/>
            <person name="Matzkin L."/>
            <person name="McAllister B."/>
            <person name="McBride C.S."/>
            <person name="McKernan B."/>
            <person name="McKernan K."/>
            <person name="Mendez-Lago M."/>
            <person name="Minx P."/>
            <person name="Mollenhauer M.U."/>
            <person name="Montooth K."/>
            <person name="Mount S.M."/>
            <person name="Mu X."/>
            <person name="Myers E."/>
            <person name="Negre B."/>
            <person name="Newfeld S."/>
            <person name="Nielsen R."/>
            <person name="Noor M.A."/>
            <person name="O'Grady P."/>
            <person name="Pachter L."/>
            <person name="Papaceit M."/>
            <person name="Parisi M.J."/>
            <person name="Parisi M."/>
            <person name="Parts L."/>
            <person name="Pedersen J.S."/>
            <person name="Pesole G."/>
            <person name="Phillippy A.M."/>
            <person name="Ponting C.P."/>
            <person name="Pop M."/>
            <person name="Porcelli D."/>
            <person name="Powell J.R."/>
            <person name="Prohaska S."/>
            <person name="Pruitt K."/>
            <person name="Puig M."/>
            <person name="Quesneville H."/>
            <person name="Ram K.R."/>
            <person name="Rand D."/>
            <person name="Rasmussen M.D."/>
            <person name="Reed L.K."/>
            <person name="Reenan R."/>
            <person name="Reily A."/>
            <person name="Remington K.A."/>
            <person name="Rieger T.T."/>
            <person name="Ritchie M.G."/>
            <person name="Robin C."/>
            <person name="Rogers Y.H."/>
            <person name="Rohde C."/>
            <person name="Rozas J."/>
            <person name="Rubenfield M.J."/>
            <person name="Ruiz A."/>
            <person name="Russo S."/>
            <person name="Salzberg S.L."/>
            <person name="Sanchez-Gracia A."/>
            <person name="Saranga D.J."/>
            <person name="Sato H."/>
            <person name="Schaeffer S.W."/>
            <person name="Schatz M.C."/>
            <person name="Schlenke T."/>
            <person name="Schwartz R."/>
            <person name="Segarra C."/>
            <person name="Singh R.S."/>
            <person name="Sirot L."/>
            <person name="Sirota M."/>
            <person name="Sisneros N.B."/>
            <person name="Smith C.D."/>
            <person name="Smith T.F."/>
            <person name="Spieth J."/>
            <person name="Stage D.E."/>
            <person name="Stark A."/>
            <person name="Stephan W."/>
            <person name="Strausberg R.L."/>
            <person name="Strempel S."/>
            <person name="Sturgill D."/>
            <person name="Sutton G."/>
            <person name="Sutton G.G."/>
            <person name="Tao W."/>
            <person name="Teichmann S."/>
            <person name="Tobari Y.N."/>
            <person name="Tomimura Y."/>
            <person name="Tsolas J.M."/>
            <person name="Valente V.L."/>
            <person name="Venter E."/>
            <person name="Venter J.C."/>
            <person name="Vicario S."/>
            <person name="Vieira F.G."/>
            <person name="Vilella A.J."/>
            <person name="Villasante A."/>
            <person name="Walenz B."/>
            <person name="Wang J."/>
            <person name="Wasserman M."/>
            <person name="Watts T."/>
            <person name="Wilson D."/>
            <person name="Wilson R.K."/>
            <person name="Wing R.A."/>
            <person name="Wolfner M.F."/>
            <person name="Wong A."/>
            <person name="Wong G.K."/>
            <person name="Wu C.I."/>
            <person name="Wu G."/>
            <person name="Yamamoto D."/>
            <person name="Yang H.P."/>
            <person name="Yang S.P."/>
            <person name="Yorke J.A."/>
            <person name="Yoshida K."/>
            <person name="Zdobnov E."/>
            <person name="Zhang P."/>
            <person name="Zhang Y."/>
            <person name="Zimin A.V."/>
            <person name="Baldwin J."/>
            <person name="Abdouelleil A."/>
            <person name="Abdulkadir J."/>
            <person name="Abebe A."/>
            <person name="Abera B."/>
            <person name="Abreu J."/>
            <person name="Acer S.C."/>
            <person name="Aftuck L."/>
            <person name="Alexander A."/>
            <person name="An P."/>
            <person name="Anderson E."/>
            <person name="Anderson S."/>
            <person name="Arachi H."/>
            <person name="Azer M."/>
            <person name="Bachantsang P."/>
            <person name="Barry A."/>
            <person name="Bayul T."/>
            <person name="Berlin A."/>
            <person name="Bessette D."/>
            <person name="Bloom T."/>
            <person name="Blye J."/>
            <person name="Boguslavskiy L."/>
            <person name="Bonnet C."/>
            <person name="Boukhgalter B."/>
            <person name="Bourzgui I."/>
            <person name="Brown A."/>
            <person name="Cahill P."/>
            <person name="Channer S."/>
            <person name="Cheshatsang Y."/>
            <person name="Chuda L."/>
            <person name="Citroen M."/>
            <person name="Collymore A."/>
            <person name="Cooke P."/>
            <person name="Costello M."/>
            <person name="D'Aco K."/>
            <person name="Daza R."/>
            <person name="De Haan G."/>
            <person name="DeGray S."/>
            <person name="DeMaso C."/>
            <person name="Dhargay N."/>
            <person name="Dooley K."/>
            <person name="Dooley E."/>
            <person name="Doricent M."/>
            <person name="Dorje P."/>
            <person name="Dorjee K."/>
            <person name="Dupes A."/>
            <person name="Elong R."/>
            <person name="Falk J."/>
            <person name="Farina A."/>
            <person name="Faro S."/>
            <person name="Ferguson D."/>
            <person name="Fisher S."/>
            <person name="Foley C.D."/>
            <person name="Franke A."/>
            <person name="Friedrich D."/>
            <person name="Gadbois L."/>
            <person name="Gearin G."/>
            <person name="Gearin C.R."/>
            <person name="Giannoukos G."/>
            <person name="Goode T."/>
            <person name="Graham J."/>
            <person name="Grandbois E."/>
            <person name="Grewal S."/>
            <person name="Gyaltsen K."/>
            <person name="Hafez N."/>
            <person name="Hagos B."/>
            <person name="Hall J."/>
            <person name="Henson C."/>
            <person name="Hollinger A."/>
            <person name="Honan T."/>
            <person name="Huard M.D."/>
            <person name="Hughes L."/>
            <person name="Hurhula B."/>
            <person name="Husby M.E."/>
            <person name="Kamat A."/>
            <person name="Kanga B."/>
            <person name="Kashin S."/>
            <person name="Khazanovich D."/>
            <person name="Kisner P."/>
            <person name="Lance K."/>
            <person name="Lara M."/>
            <person name="Lee W."/>
            <person name="Lennon N."/>
            <person name="Letendre F."/>
            <person name="LeVine R."/>
            <person name="Lipovsky A."/>
            <person name="Liu X."/>
            <person name="Liu J."/>
            <person name="Liu S."/>
            <person name="Lokyitsang T."/>
            <person name="Lokyitsang Y."/>
            <person name="Lubonja R."/>
            <person name="Lui A."/>
            <person name="MacDonald P."/>
            <person name="Magnisalis V."/>
            <person name="Maru K."/>
            <person name="Matthews C."/>
            <person name="McCusker W."/>
            <person name="McDonough S."/>
            <person name="Mehta T."/>
            <person name="Meldrim J."/>
            <person name="Meneus L."/>
            <person name="Mihai O."/>
            <person name="Mihalev A."/>
            <person name="Mihova T."/>
            <person name="Mittelman R."/>
            <person name="Mlenga V."/>
            <person name="Montmayeur A."/>
            <person name="Mulrain L."/>
            <person name="Navidi A."/>
            <person name="Naylor J."/>
            <person name="Negash T."/>
            <person name="Nguyen T."/>
            <person name="Nguyen N."/>
            <person name="Nicol R."/>
            <person name="Norbu C."/>
            <person name="Norbu N."/>
            <person name="Novod N."/>
            <person name="O'Neill B."/>
            <person name="Osman S."/>
            <person name="Markiewicz E."/>
            <person name="Oyono O.L."/>
            <person name="Patti C."/>
            <person name="Phunkhang P."/>
            <person name="Pierre F."/>
            <person name="Priest M."/>
            <person name="Raghuraman S."/>
            <person name="Rege F."/>
            <person name="Reyes R."/>
            <person name="Rise C."/>
            <person name="Rogov P."/>
            <person name="Ross K."/>
            <person name="Ryan E."/>
            <person name="Settipalli S."/>
            <person name="Shea T."/>
            <person name="Sherpa N."/>
            <person name="Shi L."/>
            <person name="Shih D."/>
            <person name="Sparrow T."/>
            <person name="Spaulding J."/>
            <person name="Stalker J."/>
            <person name="Stange-Thomann N."/>
            <person name="Stavropoulos S."/>
            <person name="Stone C."/>
            <person name="Strader C."/>
            <person name="Tesfaye S."/>
            <person name="Thomson T."/>
            <person name="Thoulutsang Y."/>
            <person name="Thoulutsang D."/>
            <person name="Topham K."/>
            <person name="Topping I."/>
            <person name="Tsamla T."/>
            <person name="Vassiliev H."/>
            <person name="Vo A."/>
            <person name="Wangchuk T."/>
            <person name="Wangdi T."/>
            <person name="Weiand M."/>
            <person name="Wilkinson J."/>
            <person name="Wilson A."/>
            <person name="Yadav S."/>
            <person name="Young G."/>
            <person name="Yu Q."/>
            <person name="Zembek L."/>
            <person name="Zhong D."/>
            <person name="Zimmer A."/>
            <person name="Zwirko Z."/>
            <person name="Jaffe D.B."/>
            <person name="Alvarez P."/>
            <person name="Brockman W."/>
            <person name="Butler J."/>
            <person name="Chin C."/>
            <person name="Gnerre S."/>
            <person name="Grabherr M."/>
            <person name="Kleber M."/>
            <person name="Mauceli E."/>
            <person name="MacCallum I."/>
        </authorList>
    </citation>
    <scope>NUCLEOTIDE SEQUENCE [LARGE SCALE GENOMIC DNA]</scope>
    <source>
        <strain evidence="4">Rob3c / Tucson 14021-0248.25</strain>
    </source>
</reference>
<evidence type="ECO:0000313" key="4">
    <source>
        <dbReference type="Proteomes" id="UP000001292"/>
    </source>
</evidence>
<feature type="transmembrane region" description="Helical" evidence="1">
    <location>
        <begin position="172"/>
        <end position="190"/>
    </location>
</feature>
<dbReference type="SMR" id="B4ID36"/>
<keyword evidence="1" id="KW-0812">Transmembrane</keyword>
<dbReference type="STRING" id="7238.B4ID36"/>
<dbReference type="HOGENOM" id="CLU_081146_0_0_1"/>
<feature type="transmembrane region" description="Helical" evidence="1">
    <location>
        <begin position="141"/>
        <end position="160"/>
    </location>
</feature>
<dbReference type="Pfam" id="PF13231">
    <property type="entry name" value="PMT_2"/>
    <property type="match status" value="1"/>
</dbReference>
<accession>B4ID36</accession>
<keyword evidence="4" id="KW-1185">Reference proteome</keyword>
<evidence type="ECO:0000313" key="3">
    <source>
        <dbReference type="EMBL" id="EDW45462.1"/>
    </source>
</evidence>
<dbReference type="PANTHER" id="PTHR44216:SF3">
    <property type="entry name" value="PROTEIN O-MANNOSYL-TRANSFERASE TMTC2"/>
    <property type="match status" value="1"/>
</dbReference>
<name>B4ID36_DROSE</name>
<evidence type="ECO:0000256" key="1">
    <source>
        <dbReference type="SAM" id="Phobius"/>
    </source>
</evidence>
<keyword evidence="1" id="KW-1133">Transmembrane helix</keyword>
<dbReference type="InterPro" id="IPR038731">
    <property type="entry name" value="RgtA/B/C-like"/>
</dbReference>
<feature type="transmembrane region" description="Helical" evidence="1">
    <location>
        <begin position="202"/>
        <end position="235"/>
    </location>
</feature>
<keyword evidence="1" id="KW-0472">Membrane</keyword>
<feature type="transmembrane region" description="Helical" evidence="1">
    <location>
        <begin position="247"/>
        <end position="268"/>
    </location>
</feature>
<dbReference type="Proteomes" id="UP000001292">
    <property type="component" value="Unassembled WGS sequence"/>
</dbReference>
<dbReference type="InterPro" id="IPR052384">
    <property type="entry name" value="TMTC_O-mannosyltransferase"/>
</dbReference>
<dbReference type="AlphaFoldDB" id="B4ID36"/>
<feature type="transmembrane region" description="Helical" evidence="1">
    <location>
        <begin position="33"/>
        <end position="56"/>
    </location>
</feature>
<feature type="domain" description="Glycosyltransferase RgtA/B/C/D-like" evidence="2">
    <location>
        <begin position="113"/>
        <end position="260"/>
    </location>
</feature>
<dbReference type="GO" id="GO:0000030">
    <property type="term" value="F:mannosyltransferase activity"/>
    <property type="evidence" value="ECO:0007669"/>
    <property type="project" value="TreeGrafter"/>
</dbReference>
<proteinExistence type="predicted"/>
<dbReference type="EMBL" id="CH480829">
    <property type="protein sequence ID" value="EDW45462.1"/>
    <property type="molecule type" value="Genomic_DNA"/>
</dbReference>
<dbReference type="PANTHER" id="PTHR44216">
    <property type="entry name" value="PROTEIN O-MANNOSYL-TRANSFERASE TMTC2"/>
    <property type="match status" value="1"/>
</dbReference>
<dbReference type="GO" id="GO:0005789">
    <property type="term" value="C:endoplasmic reticulum membrane"/>
    <property type="evidence" value="ECO:0007669"/>
    <property type="project" value="TreeGrafter"/>
</dbReference>